<dbReference type="Pfam" id="PF00092">
    <property type="entry name" value="VWA"/>
    <property type="match status" value="1"/>
</dbReference>
<dbReference type="PANTHER" id="PTHR34819">
    <property type="entry name" value="LARGE CYSTEINE-RICH PERIPLASMIC PROTEIN OMCB"/>
    <property type="match status" value="1"/>
</dbReference>
<feature type="region of interest" description="Disordered" evidence="1">
    <location>
        <begin position="1940"/>
        <end position="1959"/>
    </location>
</feature>
<dbReference type="Gene3D" id="2.60.40.10">
    <property type="entry name" value="Immunoglobulins"/>
    <property type="match status" value="6"/>
</dbReference>
<evidence type="ECO:0000313" key="5">
    <source>
        <dbReference type="Proteomes" id="UP000256970"/>
    </source>
</evidence>
<feature type="compositionally biased region" description="Polar residues" evidence="1">
    <location>
        <begin position="1940"/>
        <end position="1955"/>
    </location>
</feature>
<name>A0A383VE32_TETOB</name>
<protein>
    <recommendedName>
        <fullName evidence="3">VWFA domain-containing protein</fullName>
    </recommendedName>
</protein>
<evidence type="ECO:0000259" key="3">
    <source>
        <dbReference type="PROSITE" id="PS50234"/>
    </source>
</evidence>
<dbReference type="SMART" id="SM00327">
    <property type="entry name" value="VWA"/>
    <property type="match status" value="1"/>
</dbReference>
<dbReference type="InterPro" id="IPR047589">
    <property type="entry name" value="DUF11_rpt"/>
</dbReference>
<organism evidence="4 5">
    <name type="scientific">Tetradesmus obliquus</name>
    <name type="common">Green alga</name>
    <name type="synonym">Acutodesmus obliquus</name>
    <dbReference type="NCBI Taxonomy" id="3088"/>
    <lineage>
        <taxon>Eukaryota</taxon>
        <taxon>Viridiplantae</taxon>
        <taxon>Chlorophyta</taxon>
        <taxon>core chlorophytes</taxon>
        <taxon>Chlorophyceae</taxon>
        <taxon>CS clade</taxon>
        <taxon>Sphaeropleales</taxon>
        <taxon>Scenedesmaceae</taxon>
        <taxon>Tetradesmus</taxon>
    </lineage>
</organism>
<dbReference type="InterPro" id="IPR036465">
    <property type="entry name" value="vWFA_dom_sf"/>
</dbReference>
<dbReference type="NCBIfam" id="TIGR01451">
    <property type="entry name" value="B_ant_repeat"/>
    <property type="match status" value="7"/>
</dbReference>
<dbReference type="InterPro" id="IPR013783">
    <property type="entry name" value="Ig-like_fold"/>
</dbReference>
<evidence type="ECO:0000313" key="4">
    <source>
        <dbReference type="EMBL" id="SZX62914.1"/>
    </source>
</evidence>
<dbReference type="PROSITE" id="PS50234">
    <property type="entry name" value="VWFA"/>
    <property type="match status" value="1"/>
</dbReference>
<feature type="domain" description="VWFA" evidence="3">
    <location>
        <begin position="35"/>
        <end position="258"/>
    </location>
</feature>
<keyword evidence="5" id="KW-1185">Reference proteome</keyword>
<dbReference type="Gene3D" id="3.40.50.410">
    <property type="entry name" value="von Willebrand factor, type A domain"/>
    <property type="match status" value="1"/>
</dbReference>
<feature type="signal peptide" evidence="2">
    <location>
        <begin position="1"/>
        <end position="27"/>
    </location>
</feature>
<evidence type="ECO:0000256" key="1">
    <source>
        <dbReference type="SAM" id="MobiDB-lite"/>
    </source>
</evidence>
<keyword evidence="2" id="KW-0732">Signal</keyword>
<dbReference type="SUPFAM" id="SSF53300">
    <property type="entry name" value="vWA-like"/>
    <property type="match status" value="1"/>
</dbReference>
<sequence>MAAASHLPQLVLVLLAAMCLCAPAVQAQRGTCGIAVCFVIDESASLSDFDFNSGKNFTRDVIQKIASLSTKSQYGAAEFSTVAGAIAGLGSMTNDSQVAVNAINSNTRQGTYTNTDAGLAQCYANSTSGILTRSIDSSLPRMVMLLTDGVANAWLQSTTPTVTGTNCLPNQSPTQCATGNVANGCTCRTNVTAGCSCADAAGEKRAARIRQDGITLVSIGVGDAVSSGSAGSAWLNKISDYYYSATDFAQLGSIIEQIVQAACTDVDVGVGCSANGVAVGGNGTVQLTLDNPSPYNVSSAIPLNITLPTAGLSFVGVTATAGAPPITCGSGVPSGTNTVYVCNVATSASNPLNKNATLVYTITTRALALGNWTTSVIVKPPADNDASNNQASCSSVVTAPDVTVSKSPANVSVAIGSNASYSITVSNVGGAAASSVVVTETLPAGLVYVSGPAGCVASGNTTVTCTINGTIAASGNTTLGIVVRPTAAGPFITSATVAAAGEQNTTNNGPATNTITVVRTCAAFTSTGGPFECVGNAVFNNGSATNNNPSNTTCCTAVFPDVTISKSPANVSVAIGSNASYSITVSNVGGAAASSVVVTETLPAGLVYVSGPAGCVASGNTTVTCTINGTIAASGNTTLGIVVRPTAAGPFITSATVAAAGEQNTTNNGPATNTITVVRTCAAFTSTGGPFECVGNAVFNNGSATNTSPSNDTCCTKCNVCTDFRLGACGTSIADGCGNNITCTCAPNLLCSTAVPGQLGSCVAPAPVPSPDVAIEKPPTVSIPIGSNGTYTVTVNNTGGGPAPNTVVVEVLPPGLEYNTGNNGPATTVITVVQTCAVYTSTGGNFPCDGPNSVFNSNYNTTAGPSNTTCCLTRSPDVAIEKPPTVSIPIGSNGTYTVTVNNTGGGPAPNTVVVEVLPPGLEYVSGPSNCTVTGSANTTGQTVTCNLGSIPANSSFDIPLVVKPVAPGPLTTTGNVTADNEQNTGNNGPATTVITVVQTCAVYTSTGGNFPCDGPNSVFNSNYNTTAGPSNTTCCLTLSPDVAIEKPPTVSIPIGSNGTYTVTVNNTGGGPAPNTVVVEVLPPGLEYVSGPSNCTVTGSANTTGQTVTCNLGSIPANSSFDIPLVVKPVAPGPLTTTGNVTADNEQNTGNNGPATTVITVVQTCAAYTSTGGNFPCDGPNSVFNSNYNTTAGPSNTTCCLTRSPDVAIEKPPTVSIPIGSNGTYTVTVNNTGGGPAPNTVVVEVLPPGLEYVSGPSNCTVTGSANTTGQTVTCNLGNIPANSSFDIPLVVKPVAPGPLTTTGNVTADNEQNTGNNGPATTVITVVQTCAVYTSTGGNFPCGQGATPNTNNATNPNPSNTTCCTKCKLCSDLSAGTCGTSIADGCGSSITCACPAGLTCSTAQPGQLGTCSQQLPAQGACCLTSGQCIPDATQASCSGAAGVFTPGLTCAQAACPAPAVPSPNPSPSPSPAPPATADVEIRASLSASQALIGDLVVLTVVVSNPGPVAAGGVLATINVPVGLIVTQAGVPAGCTLSGSATAGQVLTCSIGSMAGGTSQTIVMPVASNAPGNFTISSSVAAANDNNPANNGPVPAVLQVTRTCGQYFADKSRFDCGSQFFNTSAAANPNPSQLVCCRSTNIDPNSAVDVSVAITGPASVIVGAVFDLTLTAKLESLNEAANVTVTATLPAGLQLVSTPAGCTAANGKITCVVGTLTGSRPFTVVLPVTALQSGSQTTTAVVNTTSPDTQPANNAAQQTLVALASCCNAQGSCSHVASAADCGSSSTFTANQNCTTSGCRAAVDPVGACCATSGCLGTNFTLQTCSAVQGTFKIGVQTCSAAGCAVAEQPDVAVSTGVSQRNVLISGGFTYTMTVTNVGRGGASGVKVVGTLPAGLTYGNVPGCTISGQTITCDVSSLAPGASVDFSVPVKATAPGLHNFTASVTADGDSNPSNNGPSPQRVRVRQTCAVFTSDGGLFPCGPLLRYNASAGSNPNPSAKVCCTSRPIDPESGAEVSLTATLTRRVKVGDVSDLLLTVTAVEQANTNVMLTFTLPPGLEMVQVPAGCSISGRRRRQAAGSNVTYVCRIRAMNAGESRSFNAKVKAVTTGSHTVPAVVTADRDSITTNNLASPTVLVLGACCNPRIGACSDTTAALCRGNFSTTLSCAASSCKATPAQQGSCCAAGVCTRNVPKSGCSGIWRADNSCSFCQALSPLGACCSSTCSQTSEAACRSATAGMAKWTQGAQCGDVCKPAPRPSPTPPAPGVCVQQWDSCNFPKPGQSDPCCGDNTCQLASTNGLWNLQYACKPKPRSGCPNTNSAAVRAAAAGTTSALCGRCTGGGVCCPGLICKWDTITNRGFCKDPAAVLPDGSMCSSDLDCQPGSRCASNTCRKAESCARMCNNAACKQERLKDCAYLTGNAAARLGMVLNPPSRGNGKR</sequence>
<dbReference type="Pfam" id="PF01345">
    <property type="entry name" value="DUF11"/>
    <property type="match status" value="9"/>
</dbReference>
<dbReference type="EMBL" id="FNXT01000270">
    <property type="protein sequence ID" value="SZX62914.1"/>
    <property type="molecule type" value="Genomic_DNA"/>
</dbReference>
<reference evidence="4 5" key="1">
    <citation type="submission" date="2016-10" db="EMBL/GenBank/DDBJ databases">
        <authorList>
            <person name="Cai Z."/>
        </authorList>
    </citation>
    <scope>NUCLEOTIDE SEQUENCE [LARGE SCALE GENOMIC DNA]</scope>
</reference>
<proteinExistence type="predicted"/>
<accession>A0A383VE32</accession>
<feature type="chain" id="PRO_5016698352" description="VWFA domain-containing protein" evidence="2">
    <location>
        <begin position="28"/>
        <end position="2434"/>
    </location>
</feature>
<dbReference type="InterPro" id="IPR001434">
    <property type="entry name" value="OmcB-like_DUF11"/>
</dbReference>
<evidence type="ECO:0000256" key="2">
    <source>
        <dbReference type="SAM" id="SignalP"/>
    </source>
</evidence>
<dbReference type="InterPro" id="IPR002035">
    <property type="entry name" value="VWF_A"/>
</dbReference>
<dbReference type="Proteomes" id="UP000256970">
    <property type="component" value="Unassembled WGS sequence"/>
</dbReference>
<dbReference type="InterPro" id="IPR051172">
    <property type="entry name" value="Chlamydia_OmcB"/>
</dbReference>
<gene>
    <name evidence="4" type="ORF">BQ4739_LOCUS3489</name>
</gene>